<evidence type="ECO:0000256" key="3">
    <source>
        <dbReference type="ARBA" id="ARBA00022676"/>
    </source>
</evidence>
<feature type="domain" description="Glycosyl transferase family 28 C-terminal" evidence="12">
    <location>
        <begin position="182"/>
        <end position="330"/>
    </location>
</feature>
<dbReference type="Proteomes" id="UP000236655">
    <property type="component" value="Chromosome"/>
</dbReference>
<keyword evidence="4 10" id="KW-0808">Transferase</keyword>
<comment type="pathway">
    <text evidence="10">Cell wall biogenesis; peptidoglycan biosynthesis.</text>
</comment>
<dbReference type="SUPFAM" id="SSF53756">
    <property type="entry name" value="UDP-Glycosyltransferase/glycogen phosphorylase"/>
    <property type="match status" value="1"/>
</dbReference>
<dbReference type="AlphaFoldDB" id="A0A2I7N3Y3"/>
<keyword evidence="14" id="KW-1185">Reference proteome</keyword>
<evidence type="ECO:0000256" key="8">
    <source>
        <dbReference type="ARBA" id="ARBA00023306"/>
    </source>
</evidence>
<evidence type="ECO:0000313" key="13">
    <source>
        <dbReference type="EMBL" id="AUR51153.1"/>
    </source>
</evidence>
<dbReference type="GO" id="GO:0051301">
    <property type="term" value="P:cell division"/>
    <property type="evidence" value="ECO:0007669"/>
    <property type="project" value="UniProtKB-KW"/>
</dbReference>
<name>A0A2I7N3Y3_9NEIS</name>
<protein>
    <recommendedName>
        <fullName evidence="10">UDP-N-acetylglucosamine--N-acetylmuramyl-(pentapeptide) pyrophosphoryl-undecaprenol N-acetylglucosamine transferase</fullName>
        <ecNumber evidence="10">2.4.1.227</ecNumber>
    </recommendedName>
    <alternativeName>
        <fullName evidence="10">Undecaprenyl-PP-MurNAc-pentapeptide-UDPGlcNAc GlcNAc transferase</fullName>
    </alternativeName>
</protein>
<dbReference type="OrthoDB" id="9808936at2"/>
<keyword evidence="3 10" id="KW-0328">Glycosyltransferase</keyword>
<keyword evidence="1 10" id="KW-1003">Cell membrane</keyword>
<evidence type="ECO:0000256" key="7">
    <source>
        <dbReference type="ARBA" id="ARBA00023136"/>
    </source>
</evidence>
<organism evidence="13 14">
    <name type="scientific">Aquella oligotrophica</name>
    <dbReference type="NCBI Taxonomy" id="2067065"/>
    <lineage>
        <taxon>Bacteria</taxon>
        <taxon>Pseudomonadati</taxon>
        <taxon>Pseudomonadota</taxon>
        <taxon>Betaproteobacteria</taxon>
        <taxon>Neisseriales</taxon>
        <taxon>Neisseriaceae</taxon>
        <taxon>Aquella</taxon>
    </lineage>
</organism>
<dbReference type="Gene3D" id="3.40.50.2000">
    <property type="entry name" value="Glycogen Phosphorylase B"/>
    <property type="match status" value="2"/>
</dbReference>
<comment type="function">
    <text evidence="10">Cell wall formation. Catalyzes the transfer of a GlcNAc subunit on undecaprenyl-pyrophosphoryl-MurNAc-pentapeptide (lipid intermediate I) to form undecaprenyl-pyrophosphoryl-MurNAc-(pentapeptide)GlcNAc (lipid intermediate II).</text>
</comment>
<dbReference type="GO" id="GO:0008360">
    <property type="term" value="P:regulation of cell shape"/>
    <property type="evidence" value="ECO:0007669"/>
    <property type="project" value="UniProtKB-KW"/>
</dbReference>
<proteinExistence type="inferred from homology"/>
<dbReference type="GO" id="GO:0009252">
    <property type="term" value="P:peptidoglycan biosynthetic process"/>
    <property type="evidence" value="ECO:0007669"/>
    <property type="project" value="UniProtKB-UniRule"/>
</dbReference>
<keyword evidence="8 10" id="KW-0131">Cell cycle</keyword>
<feature type="binding site" evidence="10">
    <location>
        <begin position="12"/>
        <end position="14"/>
    </location>
    <ligand>
        <name>UDP-N-acetyl-alpha-D-glucosamine</name>
        <dbReference type="ChEBI" id="CHEBI:57705"/>
    </ligand>
</feature>
<feature type="binding site" evidence="10">
    <location>
        <position position="123"/>
    </location>
    <ligand>
        <name>UDP-N-acetyl-alpha-D-glucosamine</name>
        <dbReference type="ChEBI" id="CHEBI:57705"/>
    </ligand>
</feature>
<dbReference type="PANTHER" id="PTHR21015">
    <property type="entry name" value="UDP-N-ACETYLGLUCOSAMINE--N-ACETYLMURAMYL-(PENTAPEPTIDE) PYROPHOSPHORYL-UNDECAPRENOL N-ACETYLGLUCOSAMINE TRANSFERASE 1"/>
    <property type="match status" value="1"/>
</dbReference>
<dbReference type="GO" id="GO:0051991">
    <property type="term" value="F:UDP-N-acetyl-D-glucosamine:N-acetylmuramoyl-L-alanyl-D-glutamyl-meso-2,6-diaminopimelyl-D-alanyl-D-alanine-diphosphoundecaprenol 4-beta-N-acetylglucosaminlytransferase activity"/>
    <property type="evidence" value="ECO:0007669"/>
    <property type="project" value="RHEA"/>
</dbReference>
<evidence type="ECO:0000256" key="1">
    <source>
        <dbReference type="ARBA" id="ARBA00022475"/>
    </source>
</evidence>
<evidence type="ECO:0000259" key="11">
    <source>
        <dbReference type="Pfam" id="PF03033"/>
    </source>
</evidence>
<dbReference type="GO" id="GO:0005886">
    <property type="term" value="C:plasma membrane"/>
    <property type="evidence" value="ECO:0007669"/>
    <property type="project" value="UniProtKB-SubCell"/>
</dbReference>
<accession>A0A2I7N3Y3</accession>
<evidence type="ECO:0000256" key="10">
    <source>
        <dbReference type="HAMAP-Rule" id="MF_00033"/>
    </source>
</evidence>
<feature type="binding site" evidence="10">
    <location>
        <position position="284"/>
    </location>
    <ligand>
        <name>UDP-N-acetyl-alpha-D-glucosamine</name>
        <dbReference type="ChEBI" id="CHEBI:57705"/>
    </ligand>
</feature>
<keyword evidence="7 10" id="KW-0472">Membrane</keyword>
<dbReference type="GO" id="GO:0005975">
    <property type="term" value="P:carbohydrate metabolic process"/>
    <property type="evidence" value="ECO:0007669"/>
    <property type="project" value="InterPro"/>
</dbReference>
<reference evidence="14" key="1">
    <citation type="submission" date="2017-11" db="EMBL/GenBank/DDBJ databases">
        <authorList>
            <person name="Chan K.G."/>
            <person name="Lee L.S."/>
        </authorList>
    </citation>
    <scope>NUCLEOTIDE SEQUENCE [LARGE SCALE GENOMIC DNA]</scope>
    <source>
        <strain evidence="14">DSM 100970</strain>
    </source>
</reference>
<sequence>MKPVILISAGGTGGHIFPALAVAKALQDQYTIIWVGAISGLENQIVPQNGFTLETVTIGGIRNKGFIRKLSLPYTLIKASLCCLSIIIKYKPRAVIGFGGYATFPICLMAKFTARKVLIHEQNSVAGLTNKMLAKISDRVLTAFPEVLVSSKSELVGNPVRNEIIEVGNQRNYDAIKEKPNLLIIGGSLGAKALNDNVPLALAGSNFGNILHQVGRGDIKPVEELYKANGISAKVVNFIDNIAEAYADADLIICRAGASTVAEVACAGIAAIFVPYPYAVDDHQTTNAKYLAQNQAAILLPQEKLTPETLRSTLSELPHEKIIEMSRAAHGLAISNATTRICDNIVRLLN</sequence>
<dbReference type="UniPathway" id="UPA00219"/>
<dbReference type="Pfam" id="PF03033">
    <property type="entry name" value="Glyco_transf_28"/>
    <property type="match status" value="1"/>
</dbReference>
<keyword evidence="5 10" id="KW-0133">Cell shape</keyword>
<keyword evidence="9 10" id="KW-0961">Cell wall biogenesis/degradation</keyword>
<comment type="caution">
    <text evidence="10">Lacks conserved residue(s) required for the propagation of feature annotation.</text>
</comment>
<feature type="binding site" evidence="10">
    <location>
        <position position="161"/>
    </location>
    <ligand>
        <name>UDP-N-acetyl-alpha-D-glucosamine</name>
        <dbReference type="ChEBI" id="CHEBI:57705"/>
    </ligand>
</feature>
<dbReference type="EMBL" id="CP024847">
    <property type="protein sequence ID" value="AUR51153.1"/>
    <property type="molecule type" value="Genomic_DNA"/>
</dbReference>
<dbReference type="KEGG" id="nba:CUN60_02155"/>
<comment type="subcellular location">
    <subcellularLocation>
        <location evidence="10">Cell membrane</location>
        <topology evidence="10">Peripheral membrane protein</topology>
        <orientation evidence="10">Cytoplasmic side</orientation>
    </subcellularLocation>
</comment>
<dbReference type="CDD" id="cd03785">
    <property type="entry name" value="GT28_MurG"/>
    <property type="match status" value="1"/>
</dbReference>
<evidence type="ECO:0000256" key="4">
    <source>
        <dbReference type="ARBA" id="ARBA00022679"/>
    </source>
</evidence>
<dbReference type="PANTHER" id="PTHR21015:SF22">
    <property type="entry name" value="GLYCOSYLTRANSFERASE"/>
    <property type="match status" value="1"/>
</dbReference>
<dbReference type="InterPro" id="IPR004276">
    <property type="entry name" value="GlycoTrans_28_N"/>
</dbReference>
<evidence type="ECO:0000256" key="5">
    <source>
        <dbReference type="ARBA" id="ARBA00022960"/>
    </source>
</evidence>
<feature type="binding site" evidence="10">
    <location>
        <position position="239"/>
    </location>
    <ligand>
        <name>UDP-N-acetyl-alpha-D-glucosamine</name>
        <dbReference type="ChEBI" id="CHEBI:57705"/>
    </ligand>
</feature>
<evidence type="ECO:0000256" key="2">
    <source>
        <dbReference type="ARBA" id="ARBA00022618"/>
    </source>
</evidence>
<dbReference type="EC" id="2.4.1.227" evidence="10"/>
<evidence type="ECO:0000256" key="6">
    <source>
        <dbReference type="ARBA" id="ARBA00022984"/>
    </source>
</evidence>
<gene>
    <name evidence="10 13" type="primary">murG</name>
    <name evidence="13" type="ORF">CUN60_02155</name>
</gene>
<comment type="similarity">
    <text evidence="10">Belongs to the glycosyltransferase 28 family. MurG subfamily.</text>
</comment>
<dbReference type="NCBIfam" id="TIGR01133">
    <property type="entry name" value="murG"/>
    <property type="match status" value="1"/>
</dbReference>
<dbReference type="InterPro" id="IPR007235">
    <property type="entry name" value="Glyco_trans_28_C"/>
</dbReference>
<dbReference type="Pfam" id="PF04101">
    <property type="entry name" value="Glyco_tran_28_C"/>
    <property type="match status" value="1"/>
</dbReference>
<comment type="catalytic activity">
    <reaction evidence="10">
        <text>di-trans,octa-cis-undecaprenyl diphospho-N-acetyl-alpha-D-muramoyl-L-alanyl-D-glutamyl-meso-2,6-diaminopimeloyl-D-alanyl-D-alanine + UDP-N-acetyl-alpha-D-glucosamine = di-trans,octa-cis-undecaprenyl diphospho-[N-acetyl-alpha-D-glucosaminyl-(1-&gt;4)]-N-acetyl-alpha-D-muramoyl-L-alanyl-D-glutamyl-meso-2,6-diaminopimeloyl-D-alanyl-D-alanine + UDP + H(+)</text>
        <dbReference type="Rhea" id="RHEA:31227"/>
        <dbReference type="ChEBI" id="CHEBI:15378"/>
        <dbReference type="ChEBI" id="CHEBI:57705"/>
        <dbReference type="ChEBI" id="CHEBI:58223"/>
        <dbReference type="ChEBI" id="CHEBI:61387"/>
        <dbReference type="ChEBI" id="CHEBI:61388"/>
        <dbReference type="EC" id="2.4.1.227"/>
    </reaction>
</comment>
<keyword evidence="2 10" id="KW-0132">Cell division</keyword>
<dbReference type="GO" id="GO:0050511">
    <property type="term" value="F:undecaprenyldiphospho-muramoylpentapeptide beta-N-acetylglucosaminyltransferase activity"/>
    <property type="evidence" value="ECO:0007669"/>
    <property type="project" value="UniProtKB-UniRule"/>
</dbReference>
<evidence type="ECO:0000313" key="14">
    <source>
        <dbReference type="Proteomes" id="UP000236655"/>
    </source>
</evidence>
<keyword evidence="6 10" id="KW-0573">Peptidoglycan synthesis</keyword>
<dbReference type="InterPro" id="IPR006009">
    <property type="entry name" value="GlcNAc_MurG"/>
</dbReference>
<feature type="binding site" evidence="10">
    <location>
        <position position="188"/>
    </location>
    <ligand>
        <name>UDP-N-acetyl-alpha-D-glucosamine</name>
        <dbReference type="ChEBI" id="CHEBI:57705"/>
    </ligand>
</feature>
<dbReference type="HAMAP" id="MF_00033">
    <property type="entry name" value="MurG"/>
    <property type="match status" value="1"/>
</dbReference>
<dbReference type="GO" id="GO:0071555">
    <property type="term" value="P:cell wall organization"/>
    <property type="evidence" value="ECO:0007669"/>
    <property type="project" value="UniProtKB-KW"/>
</dbReference>
<dbReference type="RefSeq" id="WP_102950453.1">
    <property type="nucleotide sequence ID" value="NZ_CP024847.1"/>
</dbReference>
<evidence type="ECO:0000259" key="12">
    <source>
        <dbReference type="Pfam" id="PF04101"/>
    </source>
</evidence>
<feature type="domain" description="Glycosyltransferase family 28 N-terminal" evidence="11">
    <location>
        <begin position="5"/>
        <end position="141"/>
    </location>
</feature>
<evidence type="ECO:0000256" key="9">
    <source>
        <dbReference type="ARBA" id="ARBA00023316"/>
    </source>
</evidence>